<keyword evidence="4" id="KW-1185">Reference proteome</keyword>
<dbReference type="PANTHER" id="PTHR35176:SF2">
    <property type="entry name" value="F420H(2)-DEPENDENT REDUCTASE RV1155"/>
    <property type="match status" value="1"/>
</dbReference>
<dbReference type="PANTHER" id="PTHR35176">
    <property type="entry name" value="HEME OXYGENASE HI_0854-RELATED"/>
    <property type="match status" value="1"/>
</dbReference>
<accession>A0A3D9V095</accession>
<dbReference type="InterPro" id="IPR012349">
    <property type="entry name" value="Split_barrel_FMN-bd"/>
</dbReference>
<dbReference type="InterPro" id="IPR011576">
    <property type="entry name" value="Pyridox_Oxase_N"/>
</dbReference>
<dbReference type="GO" id="GO:0016627">
    <property type="term" value="F:oxidoreductase activity, acting on the CH-CH group of donors"/>
    <property type="evidence" value="ECO:0007669"/>
    <property type="project" value="TreeGrafter"/>
</dbReference>
<dbReference type="Gene3D" id="2.30.110.10">
    <property type="entry name" value="Electron Transport, Fmn-binding Protein, Chain A"/>
    <property type="match status" value="1"/>
</dbReference>
<protein>
    <submittedName>
        <fullName evidence="3">PPOX class probable F420-dependent enzyme</fullName>
    </submittedName>
</protein>
<dbReference type="NCBIfam" id="TIGR03668">
    <property type="entry name" value="Rv0121_F420"/>
    <property type="match status" value="1"/>
</dbReference>
<organism evidence="3 4">
    <name type="scientific">Thermasporomyces composti</name>
    <dbReference type="NCBI Taxonomy" id="696763"/>
    <lineage>
        <taxon>Bacteria</taxon>
        <taxon>Bacillati</taxon>
        <taxon>Actinomycetota</taxon>
        <taxon>Actinomycetes</taxon>
        <taxon>Propionibacteriales</taxon>
        <taxon>Nocardioidaceae</taxon>
        <taxon>Thermasporomyces</taxon>
    </lineage>
</organism>
<reference evidence="3 4" key="1">
    <citation type="submission" date="2018-08" db="EMBL/GenBank/DDBJ databases">
        <title>Sequencing the genomes of 1000 actinobacteria strains.</title>
        <authorList>
            <person name="Klenk H.-P."/>
        </authorList>
    </citation>
    <scope>NUCLEOTIDE SEQUENCE [LARGE SCALE GENOMIC DNA]</scope>
    <source>
        <strain evidence="3 4">DSM 22891</strain>
    </source>
</reference>
<dbReference type="AlphaFoldDB" id="A0A3D9V095"/>
<dbReference type="RefSeq" id="WP_115849008.1">
    <property type="nucleotide sequence ID" value="NZ_QTUC01000001.1"/>
</dbReference>
<dbReference type="Pfam" id="PF01243">
    <property type="entry name" value="PNPOx_N"/>
    <property type="match status" value="1"/>
</dbReference>
<evidence type="ECO:0000313" key="4">
    <source>
        <dbReference type="Proteomes" id="UP000256485"/>
    </source>
</evidence>
<proteinExistence type="predicted"/>
<feature type="domain" description="Pyridoxamine 5'-phosphate oxidase N-terminal" evidence="2">
    <location>
        <begin position="5"/>
        <end position="133"/>
    </location>
</feature>
<dbReference type="InterPro" id="IPR019967">
    <property type="entry name" value="F420-dep_enz_PPOX_Rv0121"/>
</dbReference>
<comment type="caution">
    <text evidence="3">The sequence shown here is derived from an EMBL/GenBank/DDBJ whole genome shotgun (WGS) entry which is preliminary data.</text>
</comment>
<dbReference type="GO" id="GO:0005829">
    <property type="term" value="C:cytosol"/>
    <property type="evidence" value="ECO:0007669"/>
    <property type="project" value="TreeGrafter"/>
</dbReference>
<evidence type="ECO:0000259" key="2">
    <source>
        <dbReference type="Pfam" id="PF01243"/>
    </source>
</evidence>
<dbReference type="EMBL" id="QTUC01000001">
    <property type="protein sequence ID" value="REF35178.1"/>
    <property type="molecule type" value="Genomic_DNA"/>
</dbReference>
<dbReference type="SUPFAM" id="SSF50475">
    <property type="entry name" value="FMN-binding split barrel"/>
    <property type="match status" value="1"/>
</dbReference>
<evidence type="ECO:0000256" key="1">
    <source>
        <dbReference type="ARBA" id="ARBA00023002"/>
    </source>
</evidence>
<dbReference type="Proteomes" id="UP000256485">
    <property type="component" value="Unassembled WGS sequence"/>
</dbReference>
<gene>
    <name evidence="3" type="ORF">DFJ64_0550</name>
</gene>
<sequence>MRLTEDEARRRFSTGRVARLAMVDETGQPFLVVVTFAVSGSMVVTAVDQKPKTTRHLRRLRVIAANPRVSLLVDHYDEDWSTLWWVRADGTARILADDVAEPRALLVAKYSQYRDDPPTGPYIRIDVARWHGWAAAQ</sequence>
<evidence type="ECO:0000313" key="3">
    <source>
        <dbReference type="EMBL" id="REF35178.1"/>
    </source>
</evidence>
<dbReference type="GO" id="GO:0070967">
    <property type="term" value="F:coenzyme F420 binding"/>
    <property type="evidence" value="ECO:0007669"/>
    <property type="project" value="TreeGrafter"/>
</dbReference>
<keyword evidence="1" id="KW-0560">Oxidoreductase</keyword>
<name>A0A3D9V095_THECX</name>
<dbReference type="InterPro" id="IPR052019">
    <property type="entry name" value="F420H2_bilvrd_red/Heme_oxyg"/>
</dbReference>
<dbReference type="OrthoDB" id="9812086at2"/>